<sequence length="236" mass="27320">MHFDTLPSIDNRIKSWLNQEQKSEGLDPSSKYRFTITLSRQFGCEGYPLAVALKEELERRDKGQVWTIFDRALIDKILVDNQISRRVLENFGSKSVFYDSLMSSIVPNWTSDADVYDLMVKTMISLAEEGRAIFVGRGAAVVTQDMKRTFHFRLAGGQEYRIRSLMDRGRMSRDEVIQLMAEKEREREKFINRFLGADISALEHYHLVLNNEKSSVDEMASTLLHHIELHMANLLK</sequence>
<reference evidence="1 2" key="1">
    <citation type="journal article" date="2016" name="Nat. Commun.">
        <title>Thousands of microbial genomes shed light on interconnected biogeochemical processes in an aquifer system.</title>
        <authorList>
            <person name="Anantharaman K."/>
            <person name="Brown C.T."/>
            <person name="Hug L.A."/>
            <person name="Sharon I."/>
            <person name="Castelle C.J."/>
            <person name="Probst A.J."/>
            <person name="Thomas B.C."/>
            <person name="Singh A."/>
            <person name="Wilkins M.J."/>
            <person name="Karaoz U."/>
            <person name="Brodie E.L."/>
            <person name="Williams K.H."/>
            <person name="Hubbard S.S."/>
            <person name="Banfield J.F."/>
        </authorList>
    </citation>
    <scope>NUCLEOTIDE SEQUENCE [LARGE SCALE GENOMIC DNA]</scope>
</reference>
<organism evidence="1 2">
    <name type="scientific">Candidatus Lambdaproteobacteria bacterium RIFOXYD2_FULL_56_26</name>
    <dbReference type="NCBI Taxonomy" id="1817773"/>
    <lineage>
        <taxon>Bacteria</taxon>
        <taxon>Pseudomonadati</taxon>
        <taxon>Pseudomonadota</taxon>
        <taxon>Candidatus Lambdaproteobacteria</taxon>
    </lineage>
</organism>
<gene>
    <name evidence="1" type="ORF">A2557_09785</name>
</gene>
<dbReference type="Proteomes" id="UP000177583">
    <property type="component" value="Unassembled WGS sequence"/>
</dbReference>
<dbReference type="InterPro" id="IPR027417">
    <property type="entry name" value="P-loop_NTPase"/>
</dbReference>
<dbReference type="Pfam" id="PF13189">
    <property type="entry name" value="Cytidylate_kin2"/>
    <property type="match status" value="1"/>
</dbReference>
<evidence type="ECO:0000313" key="2">
    <source>
        <dbReference type="Proteomes" id="UP000177583"/>
    </source>
</evidence>
<dbReference type="Gene3D" id="3.40.50.300">
    <property type="entry name" value="P-loop containing nucleotide triphosphate hydrolases"/>
    <property type="match status" value="1"/>
</dbReference>
<name>A0A1F6GLQ0_9PROT</name>
<evidence type="ECO:0000313" key="1">
    <source>
        <dbReference type="EMBL" id="OGG99046.1"/>
    </source>
</evidence>
<accession>A0A1F6GLQ0</accession>
<comment type="caution">
    <text evidence="1">The sequence shown here is derived from an EMBL/GenBank/DDBJ whole genome shotgun (WGS) entry which is preliminary data.</text>
</comment>
<dbReference type="AlphaFoldDB" id="A0A1F6GLQ0"/>
<dbReference type="EMBL" id="MFNF01000061">
    <property type="protein sequence ID" value="OGG99046.1"/>
    <property type="molecule type" value="Genomic_DNA"/>
</dbReference>
<protein>
    <recommendedName>
        <fullName evidence="3">Cytidylate kinase</fullName>
    </recommendedName>
</protein>
<evidence type="ECO:0008006" key="3">
    <source>
        <dbReference type="Google" id="ProtNLM"/>
    </source>
</evidence>
<proteinExistence type="predicted"/>